<dbReference type="Proteomes" id="UP001054837">
    <property type="component" value="Unassembled WGS sequence"/>
</dbReference>
<proteinExistence type="predicted"/>
<dbReference type="AlphaFoldDB" id="A0AAV4QBZ5"/>
<sequence length="131" mass="14184">MPQTGRQTVTQDGGDRGVTPLRENRAGSGCLEPGRHPPSAVDHQRSVGIAGVYAQDSMIGGIRCFRATDLTEVQGVDSELNQHEKGSRDSAHNQHMKGSRDSLPSQHVKGSCHAYIQNILFYVSLSSDIEV</sequence>
<feature type="region of interest" description="Disordered" evidence="1">
    <location>
        <begin position="77"/>
        <end position="107"/>
    </location>
</feature>
<comment type="caution">
    <text evidence="2">The sequence shown here is derived from an EMBL/GenBank/DDBJ whole genome shotgun (WGS) entry which is preliminary data.</text>
</comment>
<reference evidence="2 3" key="1">
    <citation type="submission" date="2021-06" db="EMBL/GenBank/DDBJ databases">
        <title>Caerostris darwini draft genome.</title>
        <authorList>
            <person name="Kono N."/>
            <person name="Arakawa K."/>
        </authorList>
    </citation>
    <scope>NUCLEOTIDE SEQUENCE [LARGE SCALE GENOMIC DNA]</scope>
</reference>
<evidence type="ECO:0000256" key="1">
    <source>
        <dbReference type="SAM" id="MobiDB-lite"/>
    </source>
</evidence>
<evidence type="ECO:0000313" key="3">
    <source>
        <dbReference type="Proteomes" id="UP001054837"/>
    </source>
</evidence>
<name>A0AAV4QBZ5_9ARAC</name>
<feature type="compositionally biased region" description="Polar residues" evidence="1">
    <location>
        <begin position="1"/>
        <end position="11"/>
    </location>
</feature>
<keyword evidence="3" id="KW-1185">Reference proteome</keyword>
<dbReference type="EMBL" id="BPLQ01004126">
    <property type="protein sequence ID" value="GIY05832.1"/>
    <property type="molecule type" value="Genomic_DNA"/>
</dbReference>
<protein>
    <submittedName>
        <fullName evidence="2">Uncharacterized protein</fullName>
    </submittedName>
</protein>
<feature type="compositionally biased region" description="Basic and acidic residues" evidence="1">
    <location>
        <begin position="80"/>
        <end position="92"/>
    </location>
</feature>
<organism evidence="2 3">
    <name type="scientific">Caerostris darwini</name>
    <dbReference type="NCBI Taxonomy" id="1538125"/>
    <lineage>
        <taxon>Eukaryota</taxon>
        <taxon>Metazoa</taxon>
        <taxon>Ecdysozoa</taxon>
        <taxon>Arthropoda</taxon>
        <taxon>Chelicerata</taxon>
        <taxon>Arachnida</taxon>
        <taxon>Araneae</taxon>
        <taxon>Araneomorphae</taxon>
        <taxon>Entelegynae</taxon>
        <taxon>Araneoidea</taxon>
        <taxon>Araneidae</taxon>
        <taxon>Caerostris</taxon>
    </lineage>
</organism>
<accession>A0AAV4QBZ5</accession>
<evidence type="ECO:0000313" key="2">
    <source>
        <dbReference type="EMBL" id="GIY05832.1"/>
    </source>
</evidence>
<feature type="region of interest" description="Disordered" evidence="1">
    <location>
        <begin position="1"/>
        <end position="42"/>
    </location>
</feature>
<gene>
    <name evidence="2" type="ORF">CDAR_316201</name>
</gene>